<evidence type="ECO:0000313" key="3">
    <source>
        <dbReference type="Proteomes" id="UP001597079"/>
    </source>
</evidence>
<protein>
    <submittedName>
        <fullName evidence="2">Uncharacterized protein</fullName>
    </submittedName>
</protein>
<reference evidence="3" key="1">
    <citation type="journal article" date="2019" name="Int. J. Syst. Evol. Microbiol.">
        <title>The Global Catalogue of Microorganisms (GCM) 10K type strain sequencing project: providing services to taxonomists for standard genome sequencing and annotation.</title>
        <authorList>
            <consortium name="The Broad Institute Genomics Platform"/>
            <consortium name="The Broad Institute Genome Sequencing Center for Infectious Disease"/>
            <person name="Wu L."/>
            <person name="Ma J."/>
        </authorList>
    </citation>
    <scope>NUCLEOTIDE SEQUENCE [LARGE SCALE GENOMIC DNA]</scope>
    <source>
        <strain evidence="3">CGMCC 1.12286</strain>
    </source>
</reference>
<keyword evidence="1" id="KW-0472">Membrane</keyword>
<comment type="caution">
    <text evidence="2">The sequence shown here is derived from an EMBL/GenBank/DDBJ whole genome shotgun (WGS) entry which is preliminary data.</text>
</comment>
<keyword evidence="1" id="KW-0812">Transmembrane</keyword>
<dbReference type="EMBL" id="JBHUCX010000002">
    <property type="protein sequence ID" value="MFD1673209.1"/>
    <property type="molecule type" value="Genomic_DNA"/>
</dbReference>
<gene>
    <name evidence="2" type="ORF">ACFSB2_00545</name>
</gene>
<name>A0ABW4JBW8_9BACL</name>
<accession>A0ABW4JBW8</accession>
<keyword evidence="3" id="KW-1185">Reference proteome</keyword>
<feature type="transmembrane region" description="Helical" evidence="1">
    <location>
        <begin position="24"/>
        <end position="44"/>
    </location>
</feature>
<evidence type="ECO:0000313" key="2">
    <source>
        <dbReference type="EMBL" id="MFD1673209.1"/>
    </source>
</evidence>
<organism evidence="2 3">
    <name type="scientific">Alicyclobacillus fodiniaquatilis</name>
    <dbReference type="NCBI Taxonomy" id="1661150"/>
    <lineage>
        <taxon>Bacteria</taxon>
        <taxon>Bacillati</taxon>
        <taxon>Bacillota</taxon>
        <taxon>Bacilli</taxon>
        <taxon>Bacillales</taxon>
        <taxon>Alicyclobacillaceae</taxon>
        <taxon>Alicyclobacillus</taxon>
    </lineage>
</organism>
<sequence length="45" mass="4911">MKTDKPNDPIVTLQRVAKFAERTAVALSVVLLVSTVGYLSIHAWA</sequence>
<keyword evidence="1" id="KW-1133">Transmembrane helix</keyword>
<dbReference type="Proteomes" id="UP001597079">
    <property type="component" value="Unassembled WGS sequence"/>
</dbReference>
<proteinExistence type="predicted"/>
<evidence type="ECO:0000256" key="1">
    <source>
        <dbReference type="SAM" id="Phobius"/>
    </source>
</evidence>
<dbReference type="RefSeq" id="WP_377940556.1">
    <property type="nucleotide sequence ID" value="NZ_JBHUCX010000002.1"/>
</dbReference>